<sequence length="137" mass="15283">RRPKGSSSGNQNVDPPAGHPPPFDKGNPRSEPPGWVRWWVGLTDDAIDKVDESIKSRRTNSTSPLPAKHWLQQNTMPKYGYLKYLVVSPSLRILVPIHATGMYSYQHGQMTPKHHTNDLVFLSLIDSPPTAIPAPQL</sequence>
<gene>
    <name evidence="2" type="ORF">CMEL01_06878</name>
</gene>
<evidence type="ECO:0000313" key="3">
    <source>
        <dbReference type="Proteomes" id="UP001239795"/>
    </source>
</evidence>
<feature type="compositionally biased region" description="Polar residues" evidence="1">
    <location>
        <begin position="1"/>
        <end position="13"/>
    </location>
</feature>
<evidence type="ECO:0000256" key="1">
    <source>
        <dbReference type="SAM" id="MobiDB-lite"/>
    </source>
</evidence>
<accession>A0AAI9XLF1</accession>
<name>A0AAI9XLF1_9PEZI</name>
<protein>
    <submittedName>
        <fullName evidence="2">Uncharacterized protein</fullName>
    </submittedName>
</protein>
<reference evidence="2 3" key="1">
    <citation type="submission" date="2016-10" db="EMBL/GenBank/DDBJ databases">
        <title>The genome sequence of Colletotrichum fioriniae PJ7.</title>
        <authorList>
            <person name="Baroncelli R."/>
        </authorList>
    </citation>
    <scope>NUCLEOTIDE SEQUENCE [LARGE SCALE GENOMIC DNA]</scope>
    <source>
        <strain evidence="2">Col 31</strain>
    </source>
</reference>
<proteinExistence type="predicted"/>
<feature type="region of interest" description="Disordered" evidence="1">
    <location>
        <begin position="1"/>
        <end position="34"/>
    </location>
</feature>
<organism evidence="2 3">
    <name type="scientific">Colletotrichum melonis</name>
    <dbReference type="NCBI Taxonomy" id="1209925"/>
    <lineage>
        <taxon>Eukaryota</taxon>
        <taxon>Fungi</taxon>
        <taxon>Dikarya</taxon>
        <taxon>Ascomycota</taxon>
        <taxon>Pezizomycotina</taxon>
        <taxon>Sordariomycetes</taxon>
        <taxon>Hypocreomycetidae</taxon>
        <taxon>Glomerellales</taxon>
        <taxon>Glomerellaceae</taxon>
        <taxon>Colletotrichum</taxon>
        <taxon>Colletotrichum acutatum species complex</taxon>
    </lineage>
</organism>
<dbReference type="Proteomes" id="UP001239795">
    <property type="component" value="Unassembled WGS sequence"/>
</dbReference>
<dbReference type="EMBL" id="MLGG01000046">
    <property type="protein sequence ID" value="KAK1452304.1"/>
    <property type="molecule type" value="Genomic_DNA"/>
</dbReference>
<comment type="caution">
    <text evidence="2">The sequence shown here is derived from an EMBL/GenBank/DDBJ whole genome shotgun (WGS) entry which is preliminary data.</text>
</comment>
<feature type="non-terminal residue" evidence="2">
    <location>
        <position position="1"/>
    </location>
</feature>
<keyword evidence="3" id="KW-1185">Reference proteome</keyword>
<evidence type="ECO:0000313" key="2">
    <source>
        <dbReference type="EMBL" id="KAK1452304.1"/>
    </source>
</evidence>
<dbReference type="AlphaFoldDB" id="A0AAI9XLF1"/>